<proteinExistence type="predicted"/>
<dbReference type="AlphaFoldDB" id="A0AAV4CY01"/>
<dbReference type="Proteomes" id="UP000735302">
    <property type="component" value="Unassembled WGS sequence"/>
</dbReference>
<comment type="caution">
    <text evidence="1">The sequence shown here is derived from an EMBL/GenBank/DDBJ whole genome shotgun (WGS) entry which is preliminary data.</text>
</comment>
<sequence>MVTMCETPPSASYQLPAPAQDPAAVWLQPESDSIKSVCASSQKGDLKLYGPPSDQGTCDGPRTCNRRIPADVMADSLAREPPTPRILMVQALQNLNTNLLPFSTLFAFFCVF</sequence>
<evidence type="ECO:0000313" key="1">
    <source>
        <dbReference type="EMBL" id="GFO36804.1"/>
    </source>
</evidence>
<organism evidence="1 2">
    <name type="scientific">Plakobranchus ocellatus</name>
    <dbReference type="NCBI Taxonomy" id="259542"/>
    <lineage>
        <taxon>Eukaryota</taxon>
        <taxon>Metazoa</taxon>
        <taxon>Spiralia</taxon>
        <taxon>Lophotrochozoa</taxon>
        <taxon>Mollusca</taxon>
        <taxon>Gastropoda</taxon>
        <taxon>Heterobranchia</taxon>
        <taxon>Euthyneura</taxon>
        <taxon>Panpulmonata</taxon>
        <taxon>Sacoglossa</taxon>
        <taxon>Placobranchoidea</taxon>
        <taxon>Plakobranchidae</taxon>
        <taxon>Plakobranchus</taxon>
    </lineage>
</organism>
<reference evidence="1 2" key="1">
    <citation type="journal article" date="2021" name="Elife">
        <title>Chloroplast acquisition without the gene transfer in kleptoplastic sea slugs, Plakobranchus ocellatus.</title>
        <authorList>
            <person name="Maeda T."/>
            <person name="Takahashi S."/>
            <person name="Yoshida T."/>
            <person name="Shimamura S."/>
            <person name="Takaki Y."/>
            <person name="Nagai Y."/>
            <person name="Toyoda A."/>
            <person name="Suzuki Y."/>
            <person name="Arimoto A."/>
            <person name="Ishii H."/>
            <person name="Satoh N."/>
            <person name="Nishiyama T."/>
            <person name="Hasebe M."/>
            <person name="Maruyama T."/>
            <person name="Minagawa J."/>
            <person name="Obokata J."/>
            <person name="Shigenobu S."/>
        </authorList>
    </citation>
    <scope>NUCLEOTIDE SEQUENCE [LARGE SCALE GENOMIC DNA]</scope>
</reference>
<evidence type="ECO:0000313" key="2">
    <source>
        <dbReference type="Proteomes" id="UP000735302"/>
    </source>
</evidence>
<gene>
    <name evidence="1" type="ORF">PoB_006330900</name>
</gene>
<dbReference type="EMBL" id="BLXT01007141">
    <property type="protein sequence ID" value="GFO36804.1"/>
    <property type="molecule type" value="Genomic_DNA"/>
</dbReference>
<protein>
    <submittedName>
        <fullName evidence="1">Uncharacterized protein</fullName>
    </submittedName>
</protein>
<accession>A0AAV4CY01</accession>
<name>A0AAV4CY01_9GAST</name>
<keyword evidence="2" id="KW-1185">Reference proteome</keyword>